<feature type="region of interest" description="Disordered" evidence="1">
    <location>
        <begin position="1"/>
        <end position="80"/>
    </location>
</feature>
<gene>
    <name evidence="2" type="ORF">FH610_020625</name>
</gene>
<sequence length="80" mass="8220">MFSAAGAPVAEFRTAGFEASGGATRAGRGRCVSLVPARPAVPVESLPPLRDDETGEGGRDREEGPAVRSGRPDDRDAPVS</sequence>
<dbReference type="Proteomes" id="UP000313066">
    <property type="component" value="Unassembled WGS sequence"/>
</dbReference>
<accession>A0A5N6BSQ8</accession>
<feature type="compositionally biased region" description="Low complexity" evidence="1">
    <location>
        <begin position="20"/>
        <end position="30"/>
    </location>
</feature>
<dbReference type="EMBL" id="VDMA02000010">
    <property type="protein sequence ID" value="KAB8183504.1"/>
    <property type="molecule type" value="Genomic_DNA"/>
</dbReference>
<evidence type="ECO:0000256" key="1">
    <source>
        <dbReference type="SAM" id="MobiDB-lite"/>
    </source>
</evidence>
<evidence type="ECO:0000313" key="3">
    <source>
        <dbReference type="Proteomes" id="UP000313066"/>
    </source>
</evidence>
<name>A0A5N6BSQ8_9ACTN</name>
<keyword evidence="3" id="KW-1185">Reference proteome</keyword>
<comment type="caution">
    <text evidence="2">The sequence shown here is derived from an EMBL/GenBank/DDBJ whole genome shotgun (WGS) entry which is preliminary data.</text>
</comment>
<proteinExistence type="predicted"/>
<evidence type="ECO:0000313" key="2">
    <source>
        <dbReference type="EMBL" id="KAB8183504.1"/>
    </source>
</evidence>
<dbReference type="RefSeq" id="WP_161628039.1">
    <property type="nucleotide sequence ID" value="NZ_VDMA02000010.1"/>
</dbReference>
<feature type="compositionally biased region" description="Basic and acidic residues" evidence="1">
    <location>
        <begin position="49"/>
        <end position="80"/>
    </location>
</feature>
<dbReference type="AlphaFoldDB" id="A0A5N6BSQ8"/>
<protein>
    <submittedName>
        <fullName evidence="2">Uncharacterized protein</fullName>
    </submittedName>
</protein>
<organism evidence="2 3">
    <name type="scientific">Microbispora catharanthi</name>
    <dbReference type="NCBI Taxonomy" id="1712871"/>
    <lineage>
        <taxon>Bacteria</taxon>
        <taxon>Bacillati</taxon>
        <taxon>Actinomycetota</taxon>
        <taxon>Actinomycetes</taxon>
        <taxon>Streptosporangiales</taxon>
        <taxon>Streptosporangiaceae</taxon>
        <taxon>Microbispora</taxon>
    </lineage>
</organism>
<reference evidence="2 3" key="1">
    <citation type="submission" date="2019-10" db="EMBL/GenBank/DDBJ databases">
        <title>Nonomuraea sp. nov., isolated from Phyllanthus amarus.</title>
        <authorList>
            <person name="Klykleung N."/>
            <person name="Tanasupawat S."/>
        </authorList>
    </citation>
    <scope>NUCLEOTIDE SEQUENCE [LARGE SCALE GENOMIC DNA]</scope>
    <source>
        <strain evidence="2 3">CR1-09</strain>
    </source>
</reference>